<reference evidence="3 4" key="1">
    <citation type="submission" date="2019-10" db="EMBL/GenBank/DDBJ databases">
        <authorList>
            <person name="Palmer J.M."/>
        </authorList>
    </citation>
    <scope>NUCLEOTIDE SEQUENCE [LARGE SCALE GENOMIC DNA]</scope>
    <source>
        <strain evidence="3 4">TWF718</strain>
    </source>
</reference>
<keyword evidence="4" id="KW-1185">Reference proteome</keyword>
<dbReference type="InterPro" id="IPR046797">
    <property type="entry name" value="PDDEXK_12"/>
</dbReference>
<dbReference type="AlphaFoldDB" id="A0AAN8MM00"/>
<feature type="region of interest" description="Disordered" evidence="1">
    <location>
        <begin position="119"/>
        <end position="138"/>
    </location>
</feature>
<comment type="caution">
    <text evidence="3">The sequence shown here is derived from an EMBL/GenBank/DDBJ whole genome shotgun (WGS) entry which is preliminary data.</text>
</comment>
<feature type="compositionally biased region" description="Polar residues" evidence="1">
    <location>
        <begin position="122"/>
        <end position="138"/>
    </location>
</feature>
<evidence type="ECO:0000313" key="4">
    <source>
        <dbReference type="Proteomes" id="UP001313282"/>
    </source>
</evidence>
<protein>
    <recommendedName>
        <fullName evidence="2">PD-(D/E)XK nuclease-like domain-containing protein</fullName>
    </recommendedName>
</protein>
<evidence type="ECO:0000259" key="2">
    <source>
        <dbReference type="Pfam" id="PF20516"/>
    </source>
</evidence>
<gene>
    <name evidence="3" type="ORF">TWF718_010443</name>
</gene>
<evidence type="ECO:0000313" key="3">
    <source>
        <dbReference type="EMBL" id="KAK6335002.1"/>
    </source>
</evidence>
<sequence length="517" mass="57113">MASLNETNQSPNSSHGRIIAWLKNISTANPVKRNISTSLVSPRPVTPPETTASVVGQVAGLESGLSPSNAKKRKRLEGDIVSDVDEDCRFEAKQNYYYPQYPPATPYEGLDLETQEAVRPTDSISQSGRDVAQSVGSSSLSKSINTTITRKKRPELLDQCLPKFEFLGVSGQGGLNPGDEEDESTVPSGFETLVHAFRAAMVLRGNICTCVEEKIRGRRKFEWWEQNTFSSCGSNHERHSNEANFVIQSATRAEVLQLSVSEEADWAGHATEVLRFVAGVIESFHPVNISSVTTVDIYPDLFPTVRRRTRSHSIPPTKRQRGSTTKREPIKETLAARADIAVNLRCKGKQTTDIVSTVQRNFGEFPTPFKTIATSPLLAVEAKSHDGSALEAEFQAVVCANAILESWRQLGAPTTYTPPAQKPNTEQLRYPTIGDAELFGVDHVIALQVVSFSWFYSIVLASPKKDPNQESRKVLGPFFIGDSRQFTGTYSILRFLDTLFTYKVSVWLPGMIQRGAQ</sequence>
<accession>A0AAN8MM00</accession>
<dbReference type="Proteomes" id="UP001313282">
    <property type="component" value="Unassembled WGS sequence"/>
</dbReference>
<proteinExistence type="predicted"/>
<name>A0AAN8MM00_9PEZI</name>
<organism evidence="3 4">
    <name type="scientific">Orbilia javanica</name>
    <dbReference type="NCBI Taxonomy" id="47235"/>
    <lineage>
        <taxon>Eukaryota</taxon>
        <taxon>Fungi</taxon>
        <taxon>Dikarya</taxon>
        <taxon>Ascomycota</taxon>
        <taxon>Pezizomycotina</taxon>
        <taxon>Orbiliomycetes</taxon>
        <taxon>Orbiliales</taxon>
        <taxon>Orbiliaceae</taxon>
        <taxon>Orbilia</taxon>
    </lineage>
</organism>
<evidence type="ECO:0000256" key="1">
    <source>
        <dbReference type="SAM" id="MobiDB-lite"/>
    </source>
</evidence>
<feature type="domain" description="PD-(D/E)XK nuclease-like" evidence="2">
    <location>
        <begin position="223"/>
        <end position="506"/>
    </location>
</feature>
<dbReference type="Pfam" id="PF20516">
    <property type="entry name" value="PDDEXK_12"/>
    <property type="match status" value="1"/>
</dbReference>
<feature type="region of interest" description="Disordered" evidence="1">
    <location>
        <begin position="308"/>
        <end position="328"/>
    </location>
</feature>
<dbReference type="EMBL" id="JAVHNR010000008">
    <property type="protein sequence ID" value="KAK6335002.1"/>
    <property type="molecule type" value="Genomic_DNA"/>
</dbReference>